<dbReference type="OrthoDB" id="3795213at2759"/>
<sequence>MPRCPDQASKSLSPTGACRVAKIVTAERGKNVTAILGINTVGIKSHITVLGFPPHTTHKLQSLDVSIFGPLKTYYSQVCDSFMVNNPGRTITDYDIVKLFCESYDRTANVGNAVKGFKACASSLLIPINECNTPTSSQINKENIPTSCQTIEENILELSRINEENISESKNIPTSSQINEMLLPLSKISAKLPALPVALRPISKRRLRAKMPSLEITSSPVKSILETNKKGLDNNSSDNSEDEEVQYVITDKEDSADDECIYCQEPYRNDKRYIIKCIKCARWSHFAQELSVGRHIHVKLGGIEPSNPCKG</sequence>
<proteinExistence type="predicted"/>
<reference evidence="1 2" key="1">
    <citation type="submission" date="2019-08" db="EMBL/GenBank/DDBJ databases">
        <title>Whole genome of Aphis craccivora.</title>
        <authorList>
            <person name="Voronova N.V."/>
            <person name="Shulinski R.S."/>
            <person name="Bandarenka Y.V."/>
            <person name="Zhorov D.G."/>
            <person name="Warner D."/>
        </authorList>
    </citation>
    <scope>NUCLEOTIDE SEQUENCE [LARGE SCALE GENOMIC DNA]</scope>
    <source>
        <strain evidence="1">180601</strain>
        <tissue evidence="1">Whole Body</tissue>
    </source>
</reference>
<gene>
    <name evidence="1" type="ORF">FWK35_00030116</name>
</gene>
<dbReference type="EMBL" id="VUJU01008793">
    <property type="protein sequence ID" value="KAF0725781.1"/>
    <property type="molecule type" value="Genomic_DNA"/>
</dbReference>
<evidence type="ECO:0000313" key="2">
    <source>
        <dbReference type="Proteomes" id="UP000478052"/>
    </source>
</evidence>
<accession>A0A6G0WFF7</accession>
<dbReference type="AlphaFoldDB" id="A0A6G0WFF7"/>
<organism evidence="1 2">
    <name type="scientific">Aphis craccivora</name>
    <name type="common">Cowpea aphid</name>
    <dbReference type="NCBI Taxonomy" id="307492"/>
    <lineage>
        <taxon>Eukaryota</taxon>
        <taxon>Metazoa</taxon>
        <taxon>Ecdysozoa</taxon>
        <taxon>Arthropoda</taxon>
        <taxon>Hexapoda</taxon>
        <taxon>Insecta</taxon>
        <taxon>Pterygota</taxon>
        <taxon>Neoptera</taxon>
        <taxon>Paraneoptera</taxon>
        <taxon>Hemiptera</taxon>
        <taxon>Sternorrhyncha</taxon>
        <taxon>Aphidomorpha</taxon>
        <taxon>Aphidoidea</taxon>
        <taxon>Aphididae</taxon>
        <taxon>Aphidini</taxon>
        <taxon>Aphis</taxon>
        <taxon>Aphis</taxon>
    </lineage>
</organism>
<protein>
    <submittedName>
        <fullName evidence="1">Tigger transposable element-derived protein 6-like</fullName>
    </submittedName>
</protein>
<keyword evidence="2" id="KW-1185">Reference proteome</keyword>
<dbReference type="Proteomes" id="UP000478052">
    <property type="component" value="Unassembled WGS sequence"/>
</dbReference>
<comment type="caution">
    <text evidence="1">The sequence shown here is derived from an EMBL/GenBank/DDBJ whole genome shotgun (WGS) entry which is preliminary data.</text>
</comment>
<evidence type="ECO:0000313" key="1">
    <source>
        <dbReference type="EMBL" id="KAF0725781.1"/>
    </source>
</evidence>
<name>A0A6G0WFF7_APHCR</name>